<keyword evidence="4" id="KW-0808">Transferase</keyword>
<evidence type="ECO:0000256" key="6">
    <source>
        <dbReference type="SAM" id="MobiDB-lite"/>
    </source>
</evidence>
<dbReference type="EMBL" id="FOVH01000003">
    <property type="protein sequence ID" value="SFN90236.1"/>
    <property type="molecule type" value="Genomic_DNA"/>
</dbReference>
<comment type="catalytic activity">
    <reaction evidence="1">
        <text>ATP + protein L-histidine = ADP + protein N-phospho-L-histidine.</text>
        <dbReference type="EC" id="2.7.13.3"/>
    </reaction>
</comment>
<sequence length="1019" mass="110130">MPSDLHRSPEYYRSDGLRATAEEAQRLLLDVRGRLVAQDVIRVGAVVVVVSTWFTVIDLGLAANGRPLLWQTIVSDHAMHADIGQYTTRERAVRGHAQAVEMISGRLRGLVARAALDEARPSPPHPPAPRHEVVNPMTSKTPRDDASGRTGRRRRPIRLRITALLLVPLVSLITLWAFAANITLGDAFDKYDFSTTYEKMGLPGIYLVNQLQAERSLSVVALSTRDPADRQKLGGQRARVSAVEKAFRGTALSPEARDAAEPETKQRLAEAIKALDRLPQLRARVDSGQVQPLEVINSYSTMLDQVIKVFDGLVTVNDVAILTQGRALISVGNARAYMLRQDSLVTAAMARNGRLTQAEHTAFVQWAAEGRREFDAGLADLNDQIRGPLQQLAATDGFKRYRAAETAIVNARGDRLPPEAADWQATTQLLSQAWAQRVTEASLALNEMAKPIGERIIMRLVLAGGFGLLAVIASIILSLLAARSLSRELRGLQRAALNLAEDRLPGVVARLRRGEEVDVDAEAPPLVIGRSREVASVGDAFTKVQHTAIETAVRESYLRQGISRVFLNVAWRSQSLLHRQLRMLDEMERDASDPKVLEDLFRLDHLTTRMRRHAEGLVILSGTSPGRGWSRPVHVEDVLRAAVAEVEDYTRVEVVVVSGQAAVIGEAVADIIHLLAELIENATVFSPAPTEVLVRGEMGANGFAVDIIDRGIGLDQSELDALNLRLQRPPEFDLAVTDRLGLFVVSRLAGRHGIRVALQPSLYGGVSAVVLIPRQLIVDVDQPEDENMAEGAPRGDVPVARAGAAPQNGATPANGSLKAWPEQAPSSTAMLNAPVYDTSAPPEAPASYEDQPEYDATVGFDDGAQTPTSYGTPPSHGSPPAFDATRPFQAGGPHIPAYGHDPYAGSSGEYETPASFGEGAVSFGQTGPFGQAQASGGGRAPLPRRVRGGNLAPQLRDQDTYQEEPAATTYPDDAVAAWEERSAEASRDLFASLQAGWLRGRDEDEGPAEGPANGMEGRS</sequence>
<dbReference type="InParanoid" id="A0A1I5CTR5"/>
<dbReference type="InterPro" id="IPR013587">
    <property type="entry name" value="Nitrate/nitrite_sensing"/>
</dbReference>
<keyword evidence="10" id="KW-1185">Reference proteome</keyword>
<keyword evidence="7" id="KW-1133">Transmembrane helix</keyword>
<dbReference type="InterPro" id="IPR050428">
    <property type="entry name" value="TCS_sensor_his_kinase"/>
</dbReference>
<evidence type="ECO:0000313" key="10">
    <source>
        <dbReference type="Proteomes" id="UP000183413"/>
    </source>
</evidence>
<evidence type="ECO:0000256" key="1">
    <source>
        <dbReference type="ARBA" id="ARBA00000085"/>
    </source>
</evidence>
<evidence type="ECO:0000256" key="4">
    <source>
        <dbReference type="ARBA" id="ARBA00022679"/>
    </source>
</evidence>
<evidence type="ECO:0000256" key="2">
    <source>
        <dbReference type="ARBA" id="ARBA00012438"/>
    </source>
</evidence>
<dbReference type="GO" id="GO:0004673">
    <property type="term" value="F:protein histidine kinase activity"/>
    <property type="evidence" value="ECO:0007669"/>
    <property type="project" value="UniProtKB-EC"/>
</dbReference>
<dbReference type="GO" id="GO:0005886">
    <property type="term" value="C:plasma membrane"/>
    <property type="evidence" value="ECO:0007669"/>
    <property type="project" value="TreeGrafter"/>
</dbReference>
<feature type="transmembrane region" description="Helical" evidence="7">
    <location>
        <begin position="159"/>
        <end position="179"/>
    </location>
</feature>
<dbReference type="Proteomes" id="UP000183413">
    <property type="component" value="Unassembled WGS sequence"/>
</dbReference>
<dbReference type="SUPFAM" id="SSF55874">
    <property type="entry name" value="ATPase domain of HSP90 chaperone/DNA topoisomerase II/histidine kinase"/>
    <property type="match status" value="1"/>
</dbReference>
<dbReference type="PANTHER" id="PTHR45436:SF5">
    <property type="entry name" value="SENSOR HISTIDINE KINASE TRCS"/>
    <property type="match status" value="1"/>
</dbReference>
<reference evidence="9 10" key="1">
    <citation type="submission" date="2016-10" db="EMBL/GenBank/DDBJ databases">
        <authorList>
            <person name="de Groot N.N."/>
        </authorList>
    </citation>
    <scope>NUCLEOTIDE SEQUENCE [LARGE SCALE GENOMIC DNA]</scope>
    <source>
        <strain evidence="9 10">DSM 43067</strain>
    </source>
</reference>
<evidence type="ECO:0000259" key="8">
    <source>
        <dbReference type="SMART" id="SM00387"/>
    </source>
</evidence>
<dbReference type="Pfam" id="PF02518">
    <property type="entry name" value="HATPase_c"/>
    <property type="match status" value="1"/>
</dbReference>
<evidence type="ECO:0000256" key="7">
    <source>
        <dbReference type="SAM" id="Phobius"/>
    </source>
</evidence>
<dbReference type="PANTHER" id="PTHR45436">
    <property type="entry name" value="SENSOR HISTIDINE KINASE YKOH"/>
    <property type="match status" value="1"/>
</dbReference>
<dbReference type="eggNOG" id="COG0642">
    <property type="taxonomic scope" value="Bacteria"/>
</dbReference>
<evidence type="ECO:0000256" key="5">
    <source>
        <dbReference type="ARBA" id="ARBA00022777"/>
    </source>
</evidence>
<dbReference type="EC" id="2.7.13.3" evidence="2"/>
<dbReference type="InterPro" id="IPR036890">
    <property type="entry name" value="HATPase_C_sf"/>
</dbReference>
<name>A0A1I5CTR5_9ACTN</name>
<dbReference type="STRING" id="1993.SAMN04489713_103371"/>
<organism evidence="9 10">
    <name type="scientific">Actinomadura madurae</name>
    <dbReference type="NCBI Taxonomy" id="1993"/>
    <lineage>
        <taxon>Bacteria</taxon>
        <taxon>Bacillati</taxon>
        <taxon>Actinomycetota</taxon>
        <taxon>Actinomycetes</taxon>
        <taxon>Streptosporangiales</taxon>
        <taxon>Thermomonosporaceae</taxon>
        <taxon>Actinomadura</taxon>
    </lineage>
</organism>
<feature type="region of interest" description="Disordered" evidence="6">
    <location>
        <begin position="785"/>
        <end position="970"/>
    </location>
</feature>
<dbReference type="SMART" id="SM00387">
    <property type="entry name" value="HATPase_c"/>
    <property type="match status" value="1"/>
</dbReference>
<evidence type="ECO:0000256" key="3">
    <source>
        <dbReference type="ARBA" id="ARBA00022553"/>
    </source>
</evidence>
<protein>
    <recommendedName>
        <fullName evidence="2">histidine kinase</fullName>
        <ecNumber evidence="2">2.7.13.3</ecNumber>
    </recommendedName>
</protein>
<dbReference type="RefSeq" id="WP_075020817.1">
    <property type="nucleotide sequence ID" value="NZ_FOVH01000003.1"/>
</dbReference>
<keyword evidence="3" id="KW-0597">Phosphoprotein</keyword>
<dbReference type="Gene3D" id="3.30.565.10">
    <property type="entry name" value="Histidine kinase-like ATPase, C-terminal domain"/>
    <property type="match status" value="1"/>
</dbReference>
<feature type="region of interest" description="Disordered" evidence="6">
    <location>
        <begin position="118"/>
        <end position="153"/>
    </location>
</feature>
<keyword evidence="5 9" id="KW-0418">Kinase</keyword>
<proteinExistence type="predicted"/>
<keyword evidence="7" id="KW-0812">Transmembrane</keyword>
<dbReference type="GO" id="GO:0000160">
    <property type="term" value="P:phosphorelay signal transduction system"/>
    <property type="evidence" value="ECO:0007669"/>
    <property type="project" value="TreeGrafter"/>
</dbReference>
<dbReference type="AlphaFoldDB" id="A0A1I5CTR5"/>
<dbReference type="InterPro" id="IPR003594">
    <property type="entry name" value="HATPase_dom"/>
</dbReference>
<feature type="domain" description="Histidine kinase/HSP90-like ATPase" evidence="8">
    <location>
        <begin position="666"/>
        <end position="776"/>
    </location>
</feature>
<feature type="transmembrane region" description="Helical" evidence="7">
    <location>
        <begin position="456"/>
        <end position="482"/>
    </location>
</feature>
<gene>
    <name evidence="9" type="ORF">SAMN04489713_103371</name>
</gene>
<keyword evidence="7" id="KW-0472">Membrane</keyword>
<feature type="region of interest" description="Disordered" evidence="6">
    <location>
        <begin position="997"/>
        <end position="1019"/>
    </location>
</feature>
<dbReference type="Pfam" id="PF08376">
    <property type="entry name" value="NIT"/>
    <property type="match status" value="1"/>
</dbReference>
<evidence type="ECO:0000313" key="9">
    <source>
        <dbReference type="EMBL" id="SFN90236.1"/>
    </source>
</evidence>
<accession>A0A1I5CTR5</accession>